<dbReference type="CDD" id="cd09917">
    <property type="entry name" value="F-box_SF"/>
    <property type="match status" value="1"/>
</dbReference>
<dbReference type="AlphaFoldDB" id="A0A0D2F579"/>
<sequence>MPAYPIPTTEELAEAEETLLKGYKSFKKAMETGRRHKKIANRLNKRCFRLGNPKIPAKIYKSGTIKNENHSLVKLPVEVKNMIFKNLPTAADRACLGLTCKDQAAVYDQLKAEKNKKDYIQHVPKRTTDVHRLQMLVRLKAEMPSKYRLCYLCLQFIDTTHPDNVGQWGGSEERVSGCKTTKAAMVEGPRCPLCVAAKKIDTAKYKDTYKKYLALADKVSFK</sequence>
<accession>A0A0D2F579</accession>
<keyword evidence="2" id="KW-1185">Reference proteome</keyword>
<organism evidence="1 2">
    <name type="scientific">Phialophora macrospora</name>
    <dbReference type="NCBI Taxonomy" id="1851006"/>
    <lineage>
        <taxon>Eukaryota</taxon>
        <taxon>Fungi</taxon>
        <taxon>Dikarya</taxon>
        <taxon>Ascomycota</taxon>
        <taxon>Pezizomycotina</taxon>
        <taxon>Eurotiomycetes</taxon>
        <taxon>Chaetothyriomycetidae</taxon>
        <taxon>Chaetothyriales</taxon>
        <taxon>Herpotrichiellaceae</taxon>
        <taxon>Phialophora</taxon>
    </lineage>
</organism>
<proteinExistence type="predicted"/>
<name>A0A0D2F579_9EURO</name>
<dbReference type="Proteomes" id="UP000054266">
    <property type="component" value="Unassembled WGS sequence"/>
</dbReference>
<gene>
    <name evidence="1" type="ORF">PV04_10351</name>
</gene>
<protein>
    <recommendedName>
        <fullName evidence="3">F-box domain-containing protein</fullName>
    </recommendedName>
</protein>
<dbReference type="HOGENOM" id="CLU_102618_0_0_1"/>
<dbReference type="EMBL" id="KN846963">
    <property type="protein sequence ID" value="KIW62150.1"/>
    <property type="molecule type" value="Genomic_DNA"/>
</dbReference>
<reference evidence="1 2" key="1">
    <citation type="submission" date="2015-01" db="EMBL/GenBank/DDBJ databases">
        <title>The Genome Sequence of Capronia semiimmersa CBS27337.</title>
        <authorList>
            <consortium name="The Broad Institute Genomics Platform"/>
            <person name="Cuomo C."/>
            <person name="de Hoog S."/>
            <person name="Gorbushina A."/>
            <person name="Stielow B."/>
            <person name="Teixiera M."/>
            <person name="Abouelleil A."/>
            <person name="Chapman S.B."/>
            <person name="Priest M."/>
            <person name="Young S.K."/>
            <person name="Wortman J."/>
            <person name="Nusbaum C."/>
            <person name="Birren B."/>
        </authorList>
    </citation>
    <scope>NUCLEOTIDE SEQUENCE [LARGE SCALE GENOMIC DNA]</scope>
    <source>
        <strain evidence="1 2">CBS 27337</strain>
    </source>
</reference>
<evidence type="ECO:0008006" key="3">
    <source>
        <dbReference type="Google" id="ProtNLM"/>
    </source>
</evidence>
<evidence type="ECO:0000313" key="1">
    <source>
        <dbReference type="EMBL" id="KIW62150.1"/>
    </source>
</evidence>
<evidence type="ECO:0000313" key="2">
    <source>
        <dbReference type="Proteomes" id="UP000054266"/>
    </source>
</evidence>